<comment type="similarity">
    <text evidence="1">Belongs to the GcvT family.</text>
</comment>
<comment type="caution">
    <text evidence="5">The sequence shown here is derived from an EMBL/GenBank/DDBJ whole genome shotgun (WGS) entry which is preliminary data.</text>
</comment>
<sequence length="408" mass="44706">MMMMTCSGSGSATPLTLSYHLPRRAFYLPPISRTLRLQNDALRPENPTARNYSSSALPFDRSPPPIDHDLIDDEFDADEEALSAVENGVAVVDLSHYGRIRVSGEHRVQFIHSQSTANIEILHEGQGCDTVFVTPTARTIDIAHAWIMKNAITLVTSPETRERITSMLNKYIFFADKVEIQDITMKTSLFALAGPRSHKIIEGFDLKDVLRLPYGSHKHCIVNGTPITIAVGNIISEEGFLLLVSPAYAKSIWKALKDQGAVPMGSNAWETLRILQGRPAPGKELTDEFNVLEANLWNAISLDKGCYKGQETISRLVTYNGVKQRLWGIHLSSHVEPGSSISINGEKVGKLTSVTTGGHVSKPFGLGYIRKRAASEGDIVNVGDGVVGTVVEVPYLGRQRLLSSKSCV</sequence>
<dbReference type="Pfam" id="PF08669">
    <property type="entry name" value="GCV_T_C"/>
    <property type="match status" value="1"/>
</dbReference>
<organism evidence="5 6">
    <name type="scientific">Cuscuta australis</name>
    <dbReference type="NCBI Taxonomy" id="267555"/>
    <lineage>
        <taxon>Eukaryota</taxon>
        <taxon>Viridiplantae</taxon>
        <taxon>Streptophyta</taxon>
        <taxon>Embryophyta</taxon>
        <taxon>Tracheophyta</taxon>
        <taxon>Spermatophyta</taxon>
        <taxon>Magnoliopsida</taxon>
        <taxon>eudicotyledons</taxon>
        <taxon>Gunneridae</taxon>
        <taxon>Pentapetalae</taxon>
        <taxon>asterids</taxon>
        <taxon>lamiids</taxon>
        <taxon>Solanales</taxon>
        <taxon>Convolvulaceae</taxon>
        <taxon>Cuscuteae</taxon>
        <taxon>Cuscuta</taxon>
        <taxon>Cuscuta subgen. Grammica</taxon>
        <taxon>Cuscuta sect. Cleistogrammica</taxon>
    </lineage>
</organism>
<evidence type="ECO:0000256" key="2">
    <source>
        <dbReference type="ARBA" id="ARBA00022946"/>
    </source>
</evidence>
<dbReference type="NCBIfam" id="TIGR03317">
    <property type="entry name" value="ygfZ_signature"/>
    <property type="match status" value="1"/>
</dbReference>
<feature type="domain" description="GCVT N-terminal" evidence="3">
    <location>
        <begin position="75"/>
        <end position="304"/>
    </location>
</feature>
<dbReference type="InterPro" id="IPR027266">
    <property type="entry name" value="TrmE/GcvT-like"/>
</dbReference>
<dbReference type="InterPro" id="IPR013977">
    <property type="entry name" value="GcvT_C"/>
</dbReference>
<dbReference type="GO" id="GO:0005739">
    <property type="term" value="C:mitochondrion"/>
    <property type="evidence" value="ECO:0007669"/>
    <property type="project" value="TreeGrafter"/>
</dbReference>
<evidence type="ECO:0000313" key="5">
    <source>
        <dbReference type="EMBL" id="RAL39563.1"/>
    </source>
</evidence>
<dbReference type="EMBL" id="NQVE01000200">
    <property type="protein sequence ID" value="RAL39563.1"/>
    <property type="molecule type" value="Genomic_DNA"/>
</dbReference>
<dbReference type="InterPro" id="IPR006222">
    <property type="entry name" value="GCVT_N"/>
</dbReference>
<dbReference type="PANTHER" id="PTHR43757:SF14">
    <property type="entry name" value="GLYCINE CLEAVAGE T-PROTEIN FAMILY"/>
    <property type="match status" value="1"/>
</dbReference>
<gene>
    <name evidence="5" type="ORF">DM860_003096</name>
</gene>
<accession>A0A328D6L4</accession>
<evidence type="ECO:0000313" key="6">
    <source>
        <dbReference type="Proteomes" id="UP000249390"/>
    </source>
</evidence>
<dbReference type="PANTHER" id="PTHR43757">
    <property type="entry name" value="AMINOMETHYLTRANSFERASE"/>
    <property type="match status" value="1"/>
</dbReference>
<evidence type="ECO:0000256" key="1">
    <source>
        <dbReference type="ARBA" id="ARBA00008609"/>
    </source>
</evidence>
<evidence type="ECO:0000259" key="4">
    <source>
        <dbReference type="Pfam" id="PF08669"/>
    </source>
</evidence>
<dbReference type="AlphaFoldDB" id="A0A328D6L4"/>
<feature type="domain" description="Aminomethyltransferase C-terminal" evidence="4">
    <location>
        <begin position="325"/>
        <end position="382"/>
    </location>
</feature>
<keyword evidence="6" id="KW-1185">Reference proteome</keyword>
<dbReference type="InterPro" id="IPR028896">
    <property type="entry name" value="GcvT/YgfZ/DmdA"/>
</dbReference>
<protein>
    <recommendedName>
        <fullName evidence="7">Aminomethyltransferase folate-binding domain-containing protein</fullName>
    </recommendedName>
</protein>
<dbReference type="Gene3D" id="3.30.1360.120">
    <property type="entry name" value="Probable tRNA modification gtpase trme, domain 1"/>
    <property type="match status" value="1"/>
</dbReference>
<dbReference type="SUPFAM" id="SSF103025">
    <property type="entry name" value="Folate-binding domain"/>
    <property type="match status" value="1"/>
</dbReference>
<dbReference type="Proteomes" id="UP000249390">
    <property type="component" value="Unassembled WGS sequence"/>
</dbReference>
<reference evidence="5 6" key="1">
    <citation type="submission" date="2018-06" db="EMBL/GenBank/DDBJ databases">
        <title>The Genome of Cuscuta australis (Dodder) Provides Insight into the Evolution of Plant Parasitism.</title>
        <authorList>
            <person name="Liu H."/>
        </authorList>
    </citation>
    <scope>NUCLEOTIDE SEQUENCE [LARGE SCALE GENOMIC DNA]</scope>
    <source>
        <strain evidence="6">cv. Yunnan</strain>
        <tissue evidence="5">Vines</tissue>
    </source>
</reference>
<dbReference type="SUPFAM" id="SSF101790">
    <property type="entry name" value="Aminomethyltransferase beta-barrel domain"/>
    <property type="match status" value="1"/>
</dbReference>
<evidence type="ECO:0008006" key="7">
    <source>
        <dbReference type="Google" id="ProtNLM"/>
    </source>
</evidence>
<dbReference type="InterPro" id="IPR017703">
    <property type="entry name" value="YgfZ/GCV_T_CS"/>
</dbReference>
<keyword evidence="2" id="KW-0809">Transit peptide</keyword>
<dbReference type="Pfam" id="PF01571">
    <property type="entry name" value="GCV_T"/>
    <property type="match status" value="1"/>
</dbReference>
<dbReference type="FunFam" id="3.30.1360.120:FF:000021">
    <property type="entry name" value="Slr0635 protein"/>
    <property type="match status" value="1"/>
</dbReference>
<proteinExistence type="inferred from homology"/>
<name>A0A328D6L4_9ASTE</name>
<dbReference type="InterPro" id="IPR029043">
    <property type="entry name" value="GcvT/YgfZ_C"/>
</dbReference>
<evidence type="ECO:0000259" key="3">
    <source>
        <dbReference type="Pfam" id="PF01571"/>
    </source>
</evidence>